<organism evidence="1">
    <name type="scientific">Pectinophora gossypiella</name>
    <name type="common">Cotton pink bollworm</name>
    <name type="synonym">Depressaria gossypiella</name>
    <dbReference type="NCBI Taxonomy" id="13191"/>
    <lineage>
        <taxon>Eukaryota</taxon>
        <taxon>Metazoa</taxon>
        <taxon>Ecdysozoa</taxon>
        <taxon>Arthropoda</taxon>
        <taxon>Hexapoda</taxon>
        <taxon>Insecta</taxon>
        <taxon>Pterygota</taxon>
        <taxon>Neoptera</taxon>
        <taxon>Endopterygota</taxon>
        <taxon>Lepidoptera</taxon>
        <taxon>Glossata</taxon>
        <taxon>Ditrysia</taxon>
        <taxon>Gelechioidea</taxon>
        <taxon>Gelechiidae</taxon>
        <taxon>Apatetrinae</taxon>
        <taxon>Pectinophora</taxon>
    </lineage>
</organism>
<accession>A0A1E1WKG6</accession>
<dbReference type="OrthoDB" id="7387587at2759"/>
<feature type="non-terminal residue" evidence="1">
    <location>
        <position position="1"/>
    </location>
</feature>
<feature type="non-terminal residue" evidence="1">
    <location>
        <position position="167"/>
    </location>
</feature>
<dbReference type="EMBL" id="GDQN01003560">
    <property type="protein sequence ID" value="JAT87494.1"/>
    <property type="molecule type" value="Transcribed_RNA"/>
</dbReference>
<protein>
    <submittedName>
        <fullName evidence="1">Uncharacterized protein</fullName>
    </submittedName>
</protein>
<dbReference type="AlphaFoldDB" id="A0A1E1WKG6"/>
<proteinExistence type="predicted"/>
<evidence type="ECO:0000313" key="1">
    <source>
        <dbReference type="EMBL" id="JAT87494.1"/>
    </source>
</evidence>
<gene>
    <name evidence="1" type="ORF">g.19950</name>
</gene>
<reference evidence="1" key="1">
    <citation type="submission" date="2015-09" db="EMBL/GenBank/DDBJ databases">
        <title>De novo assembly of Pectinophora gossypiella (Pink Bollworm) gut transcriptome.</title>
        <authorList>
            <person name="Tassone E.E."/>
        </authorList>
    </citation>
    <scope>NUCLEOTIDE SEQUENCE</scope>
</reference>
<sequence length="167" mass="19102">VEKDNNTNKVEITNPNVKEFTNIDAIIQDRQITKVDSSQIQYIIDNTGKTYAVLQEIQLKNSQIGDFNDTNGHEEKRTNLEVLRTNQDLEGTQIDHPRTSIDYEELDIGNTFTNTESRIDNIDVDSSNSQQEIVPFKVVKELSKIKSYLNGKERVNTEVFSSDSGYR</sequence>
<name>A0A1E1WKG6_PECGO</name>